<gene>
    <name evidence="16" type="ORF">BD410DRAFT_817179</name>
</gene>
<comment type="subcellular location">
    <subcellularLocation>
        <location evidence="1">Endoplasmic reticulum membrane</location>
        <topology evidence="1">Single-pass type I membrane protein</topology>
    </subcellularLocation>
</comment>
<accession>A0A4Y7PHE1</accession>
<dbReference type="PANTHER" id="PTHR15929">
    <property type="entry name" value="STORE-OPERATED CALCIUM ENTRY-ASSOCIATED REGULATORY FACTOR"/>
    <property type="match status" value="1"/>
</dbReference>
<evidence type="ECO:0000256" key="12">
    <source>
        <dbReference type="ARBA" id="ARBA00023136"/>
    </source>
</evidence>
<dbReference type="VEuPathDB" id="FungiDB:BD410DRAFT_817179"/>
<dbReference type="Proteomes" id="UP000294933">
    <property type="component" value="Unassembled WGS sequence"/>
</dbReference>
<dbReference type="GO" id="GO:0005789">
    <property type="term" value="C:endoplasmic reticulum membrane"/>
    <property type="evidence" value="ECO:0007669"/>
    <property type="project" value="UniProtKB-SubCell"/>
</dbReference>
<dbReference type="PANTHER" id="PTHR15929:SF0">
    <property type="entry name" value="STORE-OPERATED CALCIUM ENTRY-ASSOCIATED REGULATORY FACTOR"/>
    <property type="match status" value="1"/>
</dbReference>
<sequence length="290" mass="31877">MSRILLSGIRTLTFYNGEQTKASRRGPPVPQMVCIGKPCHLYQPEVIRCTNEGGEGVEVDWKCEADLPESLRFGRVQVSCEGWSGPGDHYVVKGSCGLEYRLVKISNLDDNISRPGWLANMNIATILFFTLWISVLLFLLYHLLKRCFGLNQSSDESPPPVDPPSNTGYHWHYPRPPGSYYSGRGNPPAYQPPPPYTDAQKPDSQGNLGGFTPGFWTGVGIGGLGATAAARMFGNREPVRPVATTREYDWERAPQNPTPLTSFSSNDRGEGPSNLGRMRRSTGLGGSSVR</sequence>
<keyword evidence="7" id="KW-0732">Signal</keyword>
<evidence type="ECO:0000256" key="15">
    <source>
        <dbReference type="SAM" id="Phobius"/>
    </source>
</evidence>
<dbReference type="OrthoDB" id="20303at2759"/>
<name>A0A4Y7PHE1_9AGAM</name>
<feature type="transmembrane region" description="Helical" evidence="15">
    <location>
        <begin position="123"/>
        <end position="144"/>
    </location>
</feature>
<dbReference type="Pfam" id="PF06682">
    <property type="entry name" value="SARAF"/>
    <property type="match status" value="1"/>
</dbReference>
<keyword evidence="11" id="KW-0406">Ion transport</keyword>
<protein>
    <recommendedName>
        <fullName evidence="3">Store-operated calcium entry-associated regulatory factor</fullName>
    </recommendedName>
    <alternativeName>
        <fullName evidence="13">Transmembrane protein 66</fullName>
    </alternativeName>
</protein>
<evidence type="ECO:0000256" key="13">
    <source>
        <dbReference type="ARBA" id="ARBA00031116"/>
    </source>
</evidence>
<feature type="region of interest" description="Disordered" evidence="14">
    <location>
        <begin position="182"/>
        <end position="209"/>
    </location>
</feature>
<evidence type="ECO:0000256" key="3">
    <source>
        <dbReference type="ARBA" id="ARBA00016584"/>
    </source>
</evidence>
<evidence type="ECO:0000256" key="2">
    <source>
        <dbReference type="ARBA" id="ARBA00006833"/>
    </source>
</evidence>
<keyword evidence="8" id="KW-0256">Endoplasmic reticulum</keyword>
<evidence type="ECO:0000256" key="14">
    <source>
        <dbReference type="SAM" id="MobiDB-lite"/>
    </source>
</evidence>
<dbReference type="EMBL" id="ML170340">
    <property type="protein sequence ID" value="TDL14428.1"/>
    <property type="molecule type" value="Genomic_DNA"/>
</dbReference>
<evidence type="ECO:0000313" key="16">
    <source>
        <dbReference type="EMBL" id="TDL14428.1"/>
    </source>
</evidence>
<reference evidence="16 17" key="1">
    <citation type="submission" date="2018-06" db="EMBL/GenBank/DDBJ databases">
        <title>A transcriptomic atlas of mushroom development highlights an independent origin of complex multicellularity.</title>
        <authorList>
            <consortium name="DOE Joint Genome Institute"/>
            <person name="Krizsan K."/>
            <person name="Almasi E."/>
            <person name="Merenyi Z."/>
            <person name="Sahu N."/>
            <person name="Viragh M."/>
            <person name="Koszo T."/>
            <person name="Mondo S."/>
            <person name="Kiss B."/>
            <person name="Balint B."/>
            <person name="Kues U."/>
            <person name="Barry K."/>
            <person name="Hegedus J.C."/>
            <person name="Henrissat B."/>
            <person name="Johnson J."/>
            <person name="Lipzen A."/>
            <person name="Ohm R."/>
            <person name="Nagy I."/>
            <person name="Pangilinan J."/>
            <person name="Yan J."/>
            <person name="Xiong Y."/>
            <person name="Grigoriev I.V."/>
            <person name="Hibbett D.S."/>
            <person name="Nagy L.G."/>
        </authorList>
    </citation>
    <scope>NUCLEOTIDE SEQUENCE [LARGE SCALE GENOMIC DNA]</scope>
    <source>
        <strain evidence="16 17">SZMC22713</strain>
    </source>
</reference>
<dbReference type="GO" id="GO:0006816">
    <property type="term" value="P:calcium ion transport"/>
    <property type="evidence" value="ECO:0007669"/>
    <property type="project" value="UniProtKB-KW"/>
</dbReference>
<keyword evidence="12 15" id="KW-0472">Membrane</keyword>
<comment type="similarity">
    <text evidence="2">Belongs to the SARAF family.</text>
</comment>
<evidence type="ECO:0000256" key="11">
    <source>
        <dbReference type="ARBA" id="ARBA00023065"/>
    </source>
</evidence>
<organism evidence="16 17">
    <name type="scientific">Rickenella mellea</name>
    <dbReference type="NCBI Taxonomy" id="50990"/>
    <lineage>
        <taxon>Eukaryota</taxon>
        <taxon>Fungi</taxon>
        <taxon>Dikarya</taxon>
        <taxon>Basidiomycota</taxon>
        <taxon>Agaricomycotina</taxon>
        <taxon>Agaricomycetes</taxon>
        <taxon>Hymenochaetales</taxon>
        <taxon>Rickenellaceae</taxon>
        <taxon>Rickenella</taxon>
    </lineage>
</organism>
<evidence type="ECO:0000256" key="8">
    <source>
        <dbReference type="ARBA" id="ARBA00022824"/>
    </source>
</evidence>
<evidence type="ECO:0000256" key="9">
    <source>
        <dbReference type="ARBA" id="ARBA00022837"/>
    </source>
</evidence>
<keyword evidence="10 15" id="KW-1133">Transmembrane helix</keyword>
<feature type="region of interest" description="Disordered" evidence="14">
    <location>
        <begin position="245"/>
        <end position="290"/>
    </location>
</feature>
<dbReference type="STRING" id="50990.A0A4Y7PHE1"/>
<evidence type="ECO:0000256" key="1">
    <source>
        <dbReference type="ARBA" id="ARBA00004115"/>
    </source>
</evidence>
<evidence type="ECO:0000256" key="4">
    <source>
        <dbReference type="ARBA" id="ARBA00022448"/>
    </source>
</evidence>
<keyword evidence="17" id="KW-1185">Reference proteome</keyword>
<keyword evidence="6 15" id="KW-0812">Transmembrane</keyword>
<keyword evidence="4" id="KW-0813">Transport</keyword>
<evidence type="ECO:0000256" key="6">
    <source>
        <dbReference type="ARBA" id="ARBA00022692"/>
    </source>
</evidence>
<keyword evidence="9" id="KW-0106">Calcium</keyword>
<dbReference type="GO" id="GO:2001256">
    <property type="term" value="P:regulation of store-operated calcium entry"/>
    <property type="evidence" value="ECO:0007669"/>
    <property type="project" value="InterPro"/>
</dbReference>
<evidence type="ECO:0000256" key="7">
    <source>
        <dbReference type="ARBA" id="ARBA00022729"/>
    </source>
</evidence>
<evidence type="ECO:0000313" key="17">
    <source>
        <dbReference type="Proteomes" id="UP000294933"/>
    </source>
</evidence>
<evidence type="ECO:0000256" key="10">
    <source>
        <dbReference type="ARBA" id="ARBA00022989"/>
    </source>
</evidence>
<evidence type="ECO:0000256" key="5">
    <source>
        <dbReference type="ARBA" id="ARBA00022568"/>
    </source>
</evidence>
<dbReference type="InterPro" id="IPR009567">
    <property type="entry name" value="SARAF"/>
</dbReference>
<dbReference type="AlphaFoldDB" id="A0A4Y7PHE1"/>
<proteinExistence type="inferred from homology"/>
<keyword evidence="5" id="KW-0109">Calcium transport</keyword>